<feature type="domain" description="RRM" evidence="6">
    <location>
        <begin position="36"/>
        <end position="111"/>
    </location>
</feature>
<dbReference type="InterPro" id="IPR036053">
    <property type="entry name" value="PABP-dom"/>
</dbReference>
<feature type="region of interest" description="Disordered" evidence="5">
    <location>
        <begin position="1"/>
        <end position="27"/>
    </location>
</feature>
<dbReference type="InterPro" id="IPR000504">
    <property type="entry name" value="RRM_dom"/>
</dbReference>
<evidence type="ECO:0000256" key="2">
    <source>
        <dbReference type="ARBA" id="ARBA00022737"/>
    </source>
</evidence>
<dbReference type="Gene3D" id="3.30.70.330">
    <property type="match status" value="3"/>
</dbReference>
<proteinExistence type="inferred from homology"/>
<evidence type="ECO:0000313" key="8">
    <source>
        <dbReference type="Proteomes" id="UP000663827"/>
    </source>
</evidence>
<sequence length="793" mass="85347">MMSTQYPQYPASPPAAQYVSRPPDATPGAHPFLREPKLYISNLSPLVTDVDLAHAFEYCVPFRPTVIRDGSGQPVNGYVEFKHLERAEKALATLNGSVIPNTQFYLHLSPFASQATPPPLATPRLVKHLPLGTNDSFLYDLFRPYGPLSSAKMEATFGAESGIVHFWNEDDAAAAEQAMHCAEVGDRNIAVVIFQQPRRTASAQDQYPNVSAPAFVPGIPAFPFTPPRGSNPYDVSRTPPHQSPHSPPAPFVHGPGQQVQYAPQGSGSHSGLIDPCNLFCKASLLNLDPDIDSNKLFTHFKPYGQIVSARVMRNDAGQSRGFGFVSYQSPEQATAALQAMNGAFLGSKQIAVRLHEPKQLRQEKLQQRFSPRTRSGTTSPTPSDGADSLYSSFSPDRDSIRERAVRRSSGSYFTAALNGTLNVPMQFEELSALSPIVRRDILTGELTRRLKSTDGVQESEVDALVEAMVSMDLKEIVNGIQSPTLFADQLVHARQNVGGVTNNGGSPPSSDAGVEGKLSHHPPSSAPEHPSTPVSFAGSRASPPRTSSPSGSALFGLDGSKLSERDRLARAVSKIEPKKAQEITDLLLSLNKKERALCLFNTEYLRSKVTAAKDIIEVLNLDDKGEDDASAQKSKAAPTTPKKSGTGPAVDGSPHTPDLSSRGPSAAASPTPTTPSHPTVHTLATLAKLSASEIVMLAGSPSATGLPLPKADPTVVKTTDEWIDGLQDKTPHQQKQTVGDKLFRVIKAFGIKQAPKLTIALLDREDLRALAHLMNSYPAVLKEKVLLVVPELK</sequence>
<feature type="region of interest" description="Disordered" evidence="5">
    <location>
        <begin position="361"/>
        <end position="395"/>
    </location>
</feature>
<feature type="compositionally biased region" description="Low complexity" evidence="5">
    <location>
        <begin position="1"/>
        <end position="18"/>
    </location>
</feature>
<dbReference type="Pfam" id="PF00076">
    <property type="entry name" value="RRM_1"/>
    <property type="match status" value="3"/>
</dbReference>
<dbReference type="CDD" id="cd00590">
    <property type="entry name" value="RRM_SF"/>
    <property type="match status" value="1"/>
</dbReference>
<dbReference type="GO" id="GO:0003723">
    <property type="term" value="F:RNA binding"/>
    <property type="evidence" value="ECO:0007669"/>
    <property type="project" value="UniProtKB-UniRule"/>
</dbReference>
<comment type="caution">
    <text evidence="7">The sequence shown here is derived from an EMBL/GenBank/DDBJ whole genome shotgun (WGS) entry which is preliminary data.</text>
</comment>
<dbReference type="PANTHER" id="PTHR24012">
    <property type="entry name" value="RNA BINDING PROTEIN"/>
    <property type="match status" value="1"/>
</dbReference>
<feature type="compositionally biased region" description="Low complexity" evidence="5">
    <location>
        <begin position="521"/>
        <end position="553"/>
    </location>
</feature>
<feature type="compositionally biased region" description="Pro residues" evidence="5">
    <location>
        <begin position="241"/>
        <end position="250"/>
    </location>
</feature>
<feature type="region of interest" description="Disordered" evidence="5">
    <location>
        <begin position="226"/>
        <end position="267"/>
    </location>
</feature>
<dbReference type="EMBL" id="CAJNJQ010000823">
    <property type="protein sequence ID" value="CAE7102324.1"/>
    <property type="molecule type" value="Genomic_DNA"/>
</dbReference>
<evidence type="ECO:0000256" key="5">
    <source>
        <dbReference type="SAM" id="MobiDB-lite"/>
    </source>
</evidence>
<dbReference type="InterPro" id="IPR002004">
    <property type="entry name" value="PABP_HYD_C"/>
</dbReference>
<feature type="region of interest" description="Disordered" evidence="5">
    <location>
        <begin position="625"/>
        <end position="679"/>
    </location>
</feature>
<dbReference type="SMART" id="SM00360">
    <property type="entry name" value="RRM"/>
    <property type="match status" value="3"/>
</dbReference>
<keyword evidence="2" id="KW-0677">Repeat</keyword>
<dbReference type="Proteomes" id="UP000663827">
    <property type="component" value="Unassembled WGS sequence"/>
</dbReference>
<feature type="compositionally biased region" description="Low complexity" evidence="5">
    <location>
        <begin position="664"/>
        <end position="679"/>
    </location>
</feature>
<evidence type="ECO:0000256" key="3">
    <source>
        <dbReference type="ARBA" id="ARBA00022884"/>
    </source>
</evidence>
<reference evidence="7" key="1">
    <citation type="submission" date="2021-01" db="EMBL/GenBank/DDBJ databases">
        <authorList>
            <person name="Kaushik A."/>
        </authorList>
    </citation>
    <scope>NUCLEOTIDE SEQUENCE</scope>
    <source>
        <strain evidence="7">AG5</strain>
    </source>
</reference>
<evidence type="ECO:0000256" key="4">
    <source>
        <dbReference type="PROSITE-ProRule" id="PRU00176"/>
    </source>
</evidence>
<feature type="domain" description="RRM" evidence="6">
    <location>
        <begin position="122"/>
        <end position="196"/>
    </location>
</feature>
<name>A0A8H3HWI5_9AGAM</name>
<feature type="compositionally biased region" description="Low complexity" evidence="5">
    <location>
        <begin position="368"/>
        <end position="383"/>
    </location>
</feature>
<evidence type="ECO:0000259" key="6">
    <source>
        <dbReference type="PROSITE" id="PS50102"/>
    </source>
</evidence>
<comment type="similarity">
    <text evidence="1">Belongs to the polyadenylate-binding protein type-1 family.</text>
</comment>
<evidence type="ECO:0000313" key="7">
    <source>
        <dbReference type="EMBL" id="CAE7102324.1"/>
    </source>
</evidence>
<evidence type="ECO:0000256" key="1">
    <source>
        <dbReference type="ARBA" id="ARBA00008557"/>
    </source>
</evidence>
<dbReference type="Pfam" id="PF00658">
    <property type="entry name" value="MLLE"/>
    <property type="match status" value="1"/>
</dbReference>
<dbReference type="SUPFAM" id="SSF63570">
    <property type="entry name" value="PABC (PABP) domain"/>
    <property type="match status" value="2"/>
</dbReference>
<feature type="compositionally biased region" description="Polar residues" evidence="5">
    <location>
        <begin position="257"/>
        <end position="267"/>
    </location>
</feature>
<gene>
    <name evidence="7" type="ORF">RDB_LOCUS41501</name>
</gene>
<dbReference type="InterPro" id="IPR012677">
    <property type="entry name" value="Nucleotide-bd_a/b_plait_sf"/>
</dbReference>
<accession>A0A8H3HWI5</accession>
<organism evidence="7 8">
    <name type="scientific">Rhizoctonia solani</name>
    <dbReference type="NCBI Taxonomy" id="456999"/>
    <lineage>
        <taxon>Eukaryota</taxon>
        <taxon>Fungi</taxon>
        <taxon>Dikarya</taxon>
        <taxon>Basidiomycota</taxon>
        <taxon>Agaricomycotina</taxon>
        <taxon>Agaricomycetes</taxon>
        <taxon>Cantharellales</taxon>
        <taxon>Ceratobasidiaceae</taxon>
        <taxon>Rhizoctonia</taxon>
    </lineage>
</organism>
<feature type="compositionally biased region" description="Polar residues" evidence="5">
    <location>
        <begin position="498"/>
        <end position="509"/>
    </location>
</feature>
<keyword evidence="3 4" id="KW-0694">RNA-binding</keyword>
<dbReference type="SUPFAM" id="SSF54928">
    <property type="entry name" value="RNA-binding domain, RBD"/>
    <property type="match status" value="2"/>
</dbReference>
<dbReference type="PROSITE" id="PS50102">
    <property type="entry name" value="RRM"/>
    <property type="match status" value="3"/>
</dbReference>
<feature type="domain" description="RRM" evidence="6">
    <location>
        <begin position="280"/>
        <end position="357"/>
    </location>
</feature>
<dbReference type="InterPro" id="IPR035979">
    <property type="entry name" value="RBD_domain_sf"/>
</dbReference>
<protein>
    <recommendedName>
        <fullName evidence="6">RRM domain-containing protein</fullName>
    </recommendedName>
</protein>
<feature type="region of interest" description="Disordered" evidence="5">
    <location>
        <begin position="497"/>
        <end position="558"/>
    </location>
</feature>
<dbReference type="Gene3D" id="1.10.1900.10">
    <property type="entry name" value="c-terminal domain of poly(a) binding protein"/>
    <property type="match status" value="2"/>
</dbReference>
<dbReference type="AlphaFoldDB" id="A0A8H3HWI5"/>